<feature type="compositionally biased region" description="Basic and acidic residues" evidence="1">
    <location>
        <begin position="190"/>
        <end position="199"/>
    </location>
</feature>
<gene>
    <name evidence="3" type="ORF">CEXT_532461</name>
</gene>
<dbReference type="CDD" id="cd00060">
    <property type="entry name" value="FHA"/>
    <property type="match status" value="1"/>
</dbReference>
<comment type="caution">
    <text evidence="3">The sequence shown here is derived from an EMBL/GenBank/DDBJ whole genome shotgun (WGS) entry which is preliminary data.</text>
</comment>
<dbReference type="SUPFAM" id="SSF49879">
    <property type="entry name" value="SMAD/FHA domain"/>
    <property type="match status" value="1"/>
</dbReference>
<evidence type="ECO:0000313" key="3">
    <source>
        <dbReference type="EMBL" id="GIX74779.1"/>
    </source>
</evidence>
<dbReference type="Proteomes" id="UP001054945">
    <property type="component" value="Unassembled WGS sequence"/>
</dbReference>
<evidence type="ECO:0000256" key="1">
    <source>
        <dbReference type="SAM" id="MobiDB-lite"/>
    </source>
</evidence>
<evidence type="ECO:0000313" key="4">
    <source>
        <dbReference type="Proteomes" id="UP001054945"/>
    </source>
</evidence>
<dbReference type="InterPro" id="IPR008984">
    <property type="entry name" value="SMAD_FHA_dom_sf"/>
</dbReference>
<dbReference type="Gene3D" id="2.60.200.20">
    <property type="match status" value="1"/>
</dbReference>
<proteinExistence type="predicted"/>
<name>A0AAV4MSA2_CAEEX</name>
<organism evidence="3 4">
    <name type="scientific">Caerostris extrusa</name>
    <name type="common">Bark spider</name>
    <name type="synonym">Caerostris bankana</name>
    <dbReference type="NCBI Taxonomy" id="172846"/>
    <lineage>
        <taxon>Eukaryota</taxon>
        <taxon>Metazoa</taxon>
        <taxon>Ecdysozoa</taxon>
        <taxon>Arthropoda</taxon>
        <taxon>Chelicerata</taxon>
        <taxon>Arachnida</taxon>
        <taxon>Araneae</taxon>
        <taxon>Araneomorphae</taxon>
        <taxon>Entelegynae</taxon>
        <taxon>Araneoidea</taxon>
        <taxon>Araneidae</taxon>
        <taxon>Caerostris</taxon>
    </lineage>
</organism>
<feature type="region of interest" description="Disordered" evidence="1">
    <location>
        <begin position="181"/>
        <end position="200"/>
    </location>
</feature>
<accession>A0AAV4MSA2</accession>
<dbReference type="EMBL" id="BPLR01002526">
    <property type="protein sequence ID" value="GIX74779.1"/>
    <property type="molecule type" value="Genomic_DNA"/>
</dbReference>
<dbReference type="InterPro" id="IPR000253">
    <property type="entry name" value="FHA_dom"/>
</dbReference>
<feature type="domain" description="FHA" evidence="2">
    <location>
        <begin position="63"/>
        <end position="129"/>
    </location>
</feature>
<dbReference type="PROSITE" id="PS50006">
    <property type="entry name" value="FHA_DOMAIN"/>
    <property type="match status" value="1"/>
</dbReference>
<evidence type="ECO:0000259" key="2">
    <source>
        <dbReference type="PROSITE" id="PS50006"/>
    </source>
</evidence>
<feature type="compositionally biased region" description="Polar residues" evidence="1">
    <location>
        <begin position="303"/>
        <end position="320"/>
    </location>
</feature>
<dbReference type="AlphaFoldDB" id="A0AAV4MSA2"/>
<sequence length="390" mass="44648">MIVTPALLNRFNLDSNPFCNIFKTFVPIWPVLLKVTVLWPPVIWKELWVILLGELITLTSDRLLIGRCQRTAQIYFEDVHVSRRHCIMRIKDNCWYLSDISLSTIPMHNVFIFVPSESKNGTFLNGIKLDPTNKYRLRNGYKIHLGKPEYDLVAYRFLTKKPNEQCCKNNISNYHQNSIPREISQNNSSELKRRSKEEISDIACTSNPKSGRFSINISSPERRSYNHPSVSMQIISRDNLSDNANAPKDIRISYCFLIPDDKASTSKLKSSTNKNEEQDLKIKPTTSKMSALHSKILMNHCHQSSTNQEIDQSNEGNSSASKEEVPDVDEIQFYPREIESSAIVPHAPFECPVEITDCDNLSNCSVDSNNSVKMRIKEKLDITVCDEDLD</sequence>
<reference evidence="3 4" key="1">
    <citation type="submission" date="2021-06" db="EMBL/GenBank/DDBJ databases">
        <title>Caerostris extrusa draft genome.</title>
        <authorList>
            <person name="Kono N."/>
            <person name="Arakawa K."/>
        </authorList>
    </citation>
    <scope>NUCLEOTIDE SEQUENCE [LARGE SCALE GENOMIC DNA]</scope>
</reference>
<keyword evidence="4" id="KW-1185">Reference proteome</keyword>
<dbReference type="SMART" id="SM00240">
    <property type="entry name" value="FHA"/>
    <property type="match status" value="1"/>
</dbReference>
<protein>
    <recommendedName>
        <fullName evidence="2">FHA domain-containing protein</fullName>
    </recommendedName>
</protein>
<feature type="region of interest" description="Disordered" evidence="1">
    <location>
        <begin position="303"/>
        <end position="327"/>
    </location>
</feature>
<dbReference type="Pfam" id="PF00498">
    <property type="entry name" value="FHA"/>
    <property type="match status" value="1"/>
</dbReference>